<dbReference type="PANTHER" id="PTHR11552:SF115">
    <property type="entry name" value="DEHYDROGENASE XPTC-RELATED"/>
    <property type="match status" value="1"/>
</dbReference>
<evidence type="ECO:0000313" key="6">
    <source>
        <dbReference type="Proteomes" id="UP001610446"/>
    </source>
</evidence>
<dbReference type="InterPro" id="IPR036188">
    <property type="entry name" value="FAD/NAD-bd_sf"/>
</dbReference>
<evidence type="ECO:0000256" key="2">
    <source>
        <dbReference type="RuleBase" id="RU003968"/>
    </source>
</evidence>
<organism evidence="5 6">
    <name type="scientific">Aspergillus pseudoustus</name>
    <dbReference type="NCBI Taxonomy" id="1810923"/>
    <lineage>
        <taxon>Eukaryota</taxon>
        <taxon>Fungi</taxon>
        <taxon>Dikarya</taxon>
        <taxon>Ascomycota</taxon>
        <taxon>Pezizomycotina</taxon>
        <taxon>Eurotiomycetes</taxon>
        <taxon>Eurotiomycetidae</taxon>
        <taxon>Eurotiales</taxon>
        <taxon>Aspergillaceae</taxon>
        <taxon>Aspergillus</taxon>
        <taxon>Aspergillus subgen. Nidulantes</taxon>
    </lineage>
</organism>
<comment type="similarity">
    <text evidence="1 2">Belongs to the GMC oxidoreductase family.</text>
</comment>
<evidence type="ECO:0000313" key="5">
    <source>
        <dbReference type="EMBL" id="KAL2840413.1"/>
    </source>
</evidence>
<dbReference type="SUPFAM" id="SSF51905">
    <property type="entry name" value="FAD/NAD(P)-binding domain"/>
    <property type="match status" value="1"/>
</dbReference>
<dbReference type="PANTHER" id="PTHR11552">
    <property type="entry name" value="GLUCOSE-METHANOL-CHOLINE GMC OXIDOREDUCTASE"/>
    <property type="match status" value="1"/>
</dbReference>
<dbReference type="EMBL" id="JBFXLU010000121">
    <property type="protein sequence ID" value="KAL2840413.1"/>
    <property type="molecule type" value="Genomic_DNA"/>
</dbReference>
<dbReference type="Gene3D" id="3.30.560.10">
    <property type="entry name" value="Glucose Oxidase, domain 3"/>
    <property type="match status" value="1"/>
</dbReference>
<feature type="chain" id="PRO_5046227935" description="Glucose-methanol-choline oxidoreductase N-terminal domain-containing protein" evidence="3">
    <location>
        <begin position="23"/>
        <end position="534"/>
    </location>
</feature>
<dbReference type="InterPro" id="IPR012132">
    <property type="entry name" value="GMC_OxRdtase"/>
</dbReference>
<accession>A0ABR4JK46</accession>
<name>A0ABR4JK46_9EURO</name>
<proteinExistence type="inferred from homology"/>
<reference evidence="5 6" key="1">
    <citation type="submission" date="2024-07" db="EMBL/GenBank/DDBJ databases">
        <title>Section-level genome sequencing and comparative genomics of Aspergillus sections Usti and Cavernicolus.</title>
        <authorList>
            <consortium name="Lawrence Berkeley National Laboratory"/>
            <person name="Nybo J.L."/>
            <person name="Vesth T.C."/>
            <person name="Theobald S."/>
            <person name="Frisvad J.C."/>
            <person name="Larsen T.O."/>
            <person name="Kjaerboelling I."/>
            <person name="Rothschild-Mancinelli K."/>
            <person name="Lyhne E.K."/>
            <person name="Kogle M.E."/>
            <person name="Barry K."/>
            <person name="Clum A."/>
            <person name="Na H."/>
            <person name="Ledsgaard L."/>
            <person name="Lin J."/>
            <person name="Lipzen A."/>
            <person name="Kuo A."/>
            <person name="Riley R."/>
            <person name="Mondo S."/>
            <person name="Labutti K."/>
            <person name="Haridas S."/>
            <person name="Pangalinan J."/>
            <person name="Salamov A.A."/>
            <person name="Simmons B.A."/>
            <person name="Magnuson J.K."/>
            <person name="Chen J."/>
            <person name="Drula E."/>
            <person name="Henrissat B."/>
            <person name="Wiebenga A."/>
            <person name="Lubbers R.J."/>
            <person name="Gomes A.C."/>
            <person name="Makela M.R."/>
            <person name="Stajich J."/>
            <person name="Grigoriev I.V."/>
            <person name="Mortensen U.H."/>
            <person name="De Vries R.P."/>
            <person name="Baker S.E."/>
            <person name="Andersen M.R."/>
        </authorList>
    </citation>
    <scope>NUCLEOTIDE SEQUENCE [LARGE SCALE GENOMIC DNA]</scope>
    <source>
        <strain evidence="5 6">CBS 123904</strain>
    </source>
</reference>
<dbReference type="Gene3D" id="3.50.50.60">
    <property type="entry name" value="FAD/NAD(P)-binding domain"/>
    <property type="match status" value="1"/>
</dbReference>
<dbReference type="Proteomes" id="UP001610446">
    <property type="component" value="Unassembled WGS sequence"/>
</dbReference>
<sequence>MNYKILPALLALSLRCVGSAEGAPFPGTILERESDLSSVYDYVVVGGGVSGLVVANRLSEDPTTTILVIEAGKMYVFFFSSSFFHPALAQVSYIAIDSDDYSQEIQCPRYASIAGVGNRWPITSLPIPGLNNRAVGVAAGRVLGGGSAINGMEFDRGSPGDYHLWADIIGDDSWSWVGLLPYFEKSETFTPPTAEQKAEYGISTTGRAFISALRQLRIPIQLDGTANAIGGFWNPNSLDPVLRERSYARTTYHELASSRPNYHVLAETLVTKLTCDLSGVEYIPGYDPTQTAAPLYSNATARRVQVRREIILAAGVLHTPKILQLSGIGSSPVLDTLGIRQIVNLPRVGENFQDHPVQYLAVVITNLSDPTQNPAYLKQNTTYDVQMGLLYEQIRSGPWTVATENTFAFLTADHLNISYTNFVEAAQQSRGSAQKRRSPSDRLHHNLQVERVAERAILHKRHLVRIDRGGLDGAPTQRFLETGDAAEQPSMIVLSSPGRRYCAAGWIVGYPARGCHSRICLAEFLAPEWDLRDA</sequence>
<dbReference type="InterPro" id="IPR000172">
    <property type="entry name" value="GMC_OxRdtase_N"/>
</dbReference>
<feature type="signal peptide" evidence="3">
    <location>
        <begin position="1"/>
        <end position="22"/>
    </location>
</feature>
<dbReference type="Pfam" id="PF00732">
    <property type="entry name" value="GMC_oxred_N"/>
    <property type="match status" value="1"/>
</dbReference>
<protein>
    <recommendedName>
        <fullName evidence="4">Glucose-methanol-choline oxidoreductase N-terminal domain-containing protein</fullName>
    </recommendedName>
</protein>
<dbReference type="PROSITE" id="PS00623">
    <property type="entry name" value="GMC_OXRED_1"/>
    <property type="match status" value="1"/>
</dbReference>
<keyword evidence="2" id="KW-0285">Flavoprotein</keyword>
<comment type="caution">
    <text evidence="5">The sequence shown here is derived from an EMBL/GenBank/DDBJ whole genome shotgun (WGS) entry which is preliminary data.</text>
</comment>
<gene>
    <name evidence="5" type="ORF">BJY01DRAFT_250035</name>
</gene>
<keyword evidence="2" id="KW-0274">FAD</keyword>
<keyword evidence="6" id="KW-1185">Reference proteome</keyword>
<keyword evidence="3" id="KW-0732">Signal</keyword>
<feature type="domain" description="Glucose-methanol-choline oxidoreductase N-terminal" evidence="4">
    <location>
        <begin position="140"/>
        <end position="163"/>
    </location>
</feature>
<evidence type="ECO:0000256" key="1">
    <source>
        <dbReference type="ARBA" id="ARBA00010790"/>
    </source>
</evidence>
<evidence type="ECO:0000259" key="4">
    <source>
        <dbReference type="PROSITE" id="PS00623"/>
    </source>
</evidence>
<evidence type="ECO:0000256" key="3">
    <source>
        <dbReference type="SAM" id="SignalP"/>
    </source>
</evidence>